<dbReference type="EMBL" id="CAMKVN010000786">
    <property type="protein sequence ID" value="CAI2171148.1"/>
    <property type="molecule type" value="Genomic_DNA"/>
</dbReference>
<dbReference type="OrthoDB" id="2314504at2759"/>
<organism evidence="1 2">
    <name type="scientific">Funneliformis geosporum</name>
    <dbReference type="NCBI Taxonomy" id="1117311"/>
    <lineage>
        <taxon>Eukaryota</taxon>
        <taxon>Fungi</taxon>
        <taxon>Fungi incertae sedis</taxon>
        <taxon>Mucoromycota</taxon>
        <taxon>Glomeromycotina</taxon>
        <taxon>Glomeromycetes</taxon>
        <taxon>Glomerales</taxon>
        <taxon>Glomeraceae</taxon>
        <taxon>Funneliformis</taxon>
    </lineage>
</organism>
<dbReference type="AlphaFoldDB" id="A0A9W4SIZ8"/>
<keyword evidence="2" id="KW-1185">Reference proteome</keyword>
<dbReference type="Proteomes" id="UP001153678">
    <property type="component" value="Unassembled WGS sequence"/>
</dbReference>
<sequence length="90" mass="10350">RQKLSRSASKFSQQDLDALQVRYEPVEEFEVIPNVKVFASIWETVSRKIYIIGPLSKGIRYFCSPEESGLSFLDERHEDPLGTFLDNLSP</sequence>
<proteinExistence type="predicted"/>
<evidence type="ECO:0000313" key="2">
    <source>
        <dbReference type="Proteomes" id="UP001153678"/>
    </source>
</evidence>
<evidence type="ECO:0000313" key="1">
    <source>
        <dbReference type="EMBL" id="CAI2171148.1"/>
    </source>
</evidence>
<reference evidence="1" key="1">
    <citation type="submission" date="2022-08" db="EMBL/GenBank/DDBJ databases">
        <authorList>
            <person name="Kallberg Y."/>
            <person name="Tangrot J."/>
            <person name="Rosling A."/>
        </authorList>
    </citation>
    <scope>NUCLEOTIDE SEQUENCE</scope>
    <source>
        <strain evidence="1">Wild A</strain>
    </source>
</reference>
<accession>A0A9W4SIZ8</accession>
<protein>
    <submittedName>
        <fullName evidence="1">9556_t:CDS:1</fullName>
    </submittedName>
</protein>
<comment type="caution">
    <text evidence="1">The sequence shown here is derived from an EMBL/GenBank/DDBJ whole genome shotgun (WGS) entry which is preliminary data.</text>
</comment>
<feature type="non-terminal residue" evidence="1">
    <location>
        <position position="1"/>
    </location>
</feature>
<name>A0A9W4SIZ8_9GLOM</name>
<gene>
    <name evidence="1" type="ORF">FWILDA_LOCUS4935</name>
</gene>